<dbReference type="Pfam" id="PF14009">
    <property type="entry name" value="PADRE"/>
    <property type="match status" value="2"/>
</dbReference>
<dbReference type="EMBL" id="NMUH01011008">
    <property type="protein sequence ID" value="MQM21417.1"/>
    <property type="molecule type" value="Genomic_DNA"/>
</dbReference>
<dbReference type="PANTHER" id="PTHR33052">
    <property type="entry name" value="DUF4228 DOMAIN PROTEIN-RELATED"/>
    <property type="match status" value="1"/>
</dbReference>
<organism evidence="1 2">
    <name type="scientific">Colocasia esculenta</name>
    <name type="common">Wild taro</name>
    <name type="synonym">Arum esculentum</name>
    <dbReference type="NCBI Taxonomy" id="4460"/>
    <lineage>
        <taxon>Eukaryota</taxon>
        <taxon>Viridiplantae</taxon>
        <taxon>Streptophyta</taxon>
        <taxon>Embryophyta</taxon>
        <taxon>Tracheophyta</taxon>
        <taxon>Spermatophyta</taxon>
        <taxon>Magnoliopsida</taxon>
        <taxon>Liliopsida</taxon>
        <taxon>Araceae</taxon>
        <taxon>Aroideae</taxon>
        <taxon>Colocasieae</taxon>
        <taxon>Colocasia</taxon>
    </lineage>
</organism>
<sequence>MGSCVSRNNAAGAVDQSPTAKVITLAGYLREYPYPTHLTAAHVLAGDDGASCFLCNSDRLFCDHYIPQLGPDELLRPGQLYFVLPTAKLRHPLSGGDMQELVVRASSALSLQATSAVKAGREKKVKVTGTAMSEVDQDGHMRGGRGGQMDHEVKKVGGEVSLGRRSAARAHKRIKTTGARLSTIPEGAEHSFFWTDRVVSSPRPVRRLADALAKAIRSHGGDPGWEETLDEVVASRAGEDEDPAAVAAAATPLVVSRLQDPDSALAFFGWVWDRAGGSLQLASYAALLKLLAGSGSQHRRIYSCWEPLDLRSVAWGLDVDREGMADAALPALQLYNDLLREPCIWAWSEIFLIKWAKAAAGAVDSSTTAKVITLAGALREYPSHLTAAHVLAGPDRASCFLCSSDELFYDVHIPPLGPEEPLQPGQIYFVLPAEKLRRPLSRSDMKELVARASSALQLASASKKAGRCDGKNRVGKKVGIVIPTVEVDGGDAEEEVVIKRDDDKANPQSVCSATVDRRCVRAYAPVRSVVGFRCRCSPGPMSAIPEVLE</sequence>
<proteinExistence type="predicted"/>
<evidence type="ECO:0000313" key="2">
    <source>
        <dbReference type="Proteomes" id="UP000652761"/>
    </source>
</evidence>
<dbReference type="AlphaFoldDB" id="A0A843XR92"/>
<comment type="caution">
    <text evidence="1">The sequence shown here is derived from an EMBL/GenBank/DDBJ whole genome shotgun (WGS) entry which is preliminary data.</text>
</comment>
<reference evidence="1" key="1">
    <citation type="submission" date="2017-07" db="EMBL/GenBank/DDBJ databases">
        <title>Taro Niue Genome Assembly and Annotation.</title>
        <authorList>
            <person name="Atibalentja N."/>
            <person name="Keating K."/>
            <person name="Fields C.J."/>
        </authorList>
    </citation>
    <scope>NUCLEOTIDE SEQUENCE</scope>
    <source>
        <strain evidence="1">Niue_2</strain>
        <tissue evidence="1">Leaf</tissue>
    </source>
</reference>
<gene>
    <name evidence="1" type="ORF">Taro_054457</name>
</gene>
<dbReference type="InterPro" id="IPR025322">
    <property type="entry name" value="PADRE_dom"/>
</dbReference>
<name>A0A843XR92_COLES</name>
<protein>
    <submittedName>
        <fullName evidence="1">Uncharacterized protein</fullName>
    </submittedName>
</protein>
<dbReference type="OrthoDB" id="1919386at2759"/>
<accession>A0A843XR92</accession>
<dbReference type="Proteomes" id="UP000652761">
    <property type="component" value="Unassembled WGS sequence"/>
</dbReference>
<keyword evidence="2" id="KW-1185">Reference proteome</keyword>
<evidence type="ECO:0000313" key="1">
    <source>
        <dbReference type="EMBL" id="MQM21417.1"/>
    </source>
</evidence>